<gene>
    <name evidence="1" type="ORF">PSALAMII_LOCUS6356</name>
</gene>
<dbReference type="AlphaFoldDB" id="A0A9W4J9Q9"/>
<dbReference type="Proteomes" id="UP001152646">
    <property type="component" value="Unassembled WGS sequence"/>
</dbReference>
<evidence type="ECO:0000313" key="2">
    <source>
        <dbReference type="Proteomes" id="UP001152646"/>
    </source>
</evidence>
<accession>A0A9W4J9Q9</accession>
<dbReference type="EMBL" id="CAJVPA010000189">
    <property type="protein sequence ID" value="CAG8384100.1"/>
    <property type="molecule type" value="Genomic_DNA"/>
</dbReference>
<dbReference type="OrthoDB" id="10003767at2759"/>
<organism evidence="1 2">
    <name type="scientific">Penicillium salamii</name>
    <dbReference type="NCBI Taxonomy" id="1612424"/>
    <lineage>
        <taxon>Eukaryota</taxon>
        <taxon>Fungi</taxon>
        <taxon>Dikarya</taxon>
        <taxon>Ascomycota</taxon>
        <taxon>Pezizomycotina</taxon>
        <taxon>Eurotiomycetes</taxon>
        <taxon>Eurotiomycetidae</taxon>
        <taxon>Eurotiales</taxon>
        <taxon>Aspergillaceae</taxon>
        <taxon>Penicillium</taxon>
    </lineage>
</organism>
<proteinExistence type="predicted"/>
<comment type="caution">
    <text evidence="1">The sequence shown here is derived from an EMBL/GenBank/DDBJ whole genome shotgun (WGS) entry which is preliminary data.</text>
</comment>
<name>A0A9W4J9Q9_9EURO</name>
<evidence type="ECO:0000313" key="1">
    <source>
        <dbReference type="EMBL" id="CAG8384100.1"/>
    </source>
</evidence>
<protein>
    <submittedName>
        <fullName evidence="1">Uncharacterized protein</fullName>
    </submittedName>
</protein>
<sequence length="186" mass="22041">MQFIQQYSSIPVPRVFAYEFHLNNSARAAFIQGFQELFPSSVAIDALGSYQVYRGVIPKEHQTKFYDSVAKCYVFSLFRPTYMQTHFLRSYYVKFKWYKKTTIQMMQRNSIPAERRVSIIESFPLQMKAIANRLSLCKERLFLLFHDEFLHSKIMVDEVDFVVTGFIDWEGVYQLFENSSRFPTSL</sequence>
<reference evidence="1" key="1">
    <citation type="submission" date="2021-07" db="EMBL/GenBank/DDBJ databases">
        <authorList>
            <person name="Branca A.L. A."/>
        </authorList>
    </citation>
    <scope>NUCLEOTIDE SEQUENCE</scope>
</reference>